<accession>A0A8S3PNM0</accession>
<organism evidence="1 2">
    <name type="scientific">Mytilus edulis</name>
    <name type="common">Blue mussel</name>
    <dbReference type="NCBI Taxonomy" id="6550"/>
    <lineage>
        <taxon>Eukaryota</taxon>
        <taxon>Metazoa</taxon>
        <taxon>Spiralia</taxon>
        <taxon>Lophotrochozoa</taxon>
        <taxon>Mollusca</taxon>
        <taxon>Bivalvia</taxon>
        <taxon>Autobranchia</taxon>
        <taxon>Pteriomorphia</taxon>
        <taxon>Mytilida</taxon>
        <taxon>Mytiloidea</taxon>
        <taxon>Mytilidae</taxon>
        <taxon>Mytilinae</taxon>
        <taxon>Mytilus</taxon>
    </lineage>
</organism>
<evidence type="ECO:0000313" key="2">
    <source>
        <dbReference type="Proteomes" id="UP000683360"/>
    </source>
</evidence>
<reference evidence="1" key="1">
    <citation type="submission" date="2021-03" db="EMBL/GenBank/DDBJ databases">
        <authorList>
            <person name="Bekaert M."/>
        </authorList>
    </citation>
    <scope>NUCLEOTIDE SEQUENCE</scope>
</reference>
<dbReference type="EMBL" id="CAJPWZ010000070">
    <property type="protein sequence ID" value="CAG2185116.1"/>
    <property type="molecule type" value="Genomic_DNA"/>
</dbReference>
<comment type="caution">
    <text evidence="1">The sequence shown here is derived from an EMBL/GenBank/DDBJ whole genome shotgun (WGS) entry which is preliminary data.</text>
</comment>
<evidence type="ECO:0000313" key="1">
    <source>
        <dbReference type="EMBL" id="CAG2185116.1"/>
    </source>
</evidence>
<name>A0A8S3PNM0_MYTED</name>
<keyword evidence="2" id="KW-1185">Reference proteome</keyword>
<proteinExistence type="predicted"/>
<dbReference type="OrthoDB" id="6041438at2759"/>
<sequence>MQRFDNYLYLQMGEHNDHNYHPSGDKVLTRFDPLSVMMYHEHDRMIRRDGDSMWNLKPQGNRCQELSELNKVALNIKFKPCINKSKNYSPKLSIQTEMLYCGRKVMTTHNQVGKPTTDGFCGPNNWANCAACRVVIRIRDYEKQSTEIQN</sequence>
<dbReference type="Proteomes" id="UP000683360">
    <property type="component" value="Unassembled WGS sequence"/>
</dbReference>
<gene>
    <name evidence="1" type="ORF">MEDL_788</name>
</gene>
<protein>
    <submittedName>
        <fullName evidence="1">Uncharacterized protein</fullName>
    </submittedName>
</protein>
<dbReference type="AlphaFoldDB" id="A0A8S3PNM0"/>